<sequence length="68" mass="7581">MKLYLAKRITGGGYDTHAGMVIRAESYGDARRLLNDALYSSEQDGDWRIARVREEGSRGVILKDFCAG</sequence>
<evidence type="ECO:0000313" key="2">
    <source>
        <dbReference type="Proteomes" id="UP000546324"/>
    </source>
</evidence>
<dbReference type="RefSeq" id="WP_185033133.1">
    <property type="nucleotide sequence ID" value="NZ_JACHMQ010000001.1"/>
</dbReference>
<proteinExistence type="predicted"/>
<evidence type="ECO:0000313" key="1">
    <source>
        <dbReference type="EMBL" id="MBB6400529.1"/>
    </source>
</evidence>
<reference evidence="1 2" key="1">
    <citation type="submission" date="2020-08" db="EMBL/GenBank/DDBJ databases">
        <title>Sequencing the genomes of 1000 actinobacteria strains.</title>
        <authorList>
            <person name="Klenk H.-P."/>
        </authorList>
    </citation>
    <scope>NUCLEOTIDE SEQUENCE [LARGE SCALE GENOMIC DNA]</scope>
    <source>
        <strain evidence="1 2">DSM 43675</strain>
    </source>
</reference>
<keyword evidence="2" id="KW-1185">Reference proteome</keyword>
<dbReference type="EMBL" id="JACHMQ010000001">
    <property type="protein sequence ID" value="MBB6400529.1"/>
    <property type="molecule type" value="Genomic_DNA"/>
</dbReference>
<dbReference type="Proteomes" id="UP000546324">
    <property type="component" value="Unassembled WGS sequence"/>
</dbReference>
<dbReference type="AlphaFoldDB" id="A0A7X0G7A5"/>
<comment type="caution">
    <text evidence="1">The sequence shown here is derived from an EMBL/GenBank/DDBJ whole genome shotgun (WGS) entry which is preliminary data.</text>
</comment>
<accession>A0A7X0G7A5</accession>
<organism evidence="1 2">
    <name type="scientific">Actinomadura coerulea</name>
    <dbReference type="NCBI Taxonomy" id="46159"/>
    <lineage>
        <taxon>Bacteria</taxon>
        <taxon>Bacillati</taxon>
        <taxon>Actinomycetota</taxon>
        <taxon>Actinomycetes</taxon>
        <taxon>Streptosporangiales</taxon>
        <taxon>Thermomonosporaceae</taxon>
        <taxon>Actinomadura</taxon>
    </lineage>
</organism>
<protein>
    <submittedName>
        <fullName evidence="1">Uncharacterized protein</fullName>
    </submittedName>
</protein>
<gene>
    <name evidence="1" type="ORF">BKA00_007443</name>
</gene>
<name>A0A7X0G7A5_9ACTN</name>